<dbReference type="OrthoDB" id="2148106at2759"/>
<keyword evidence="5" id="KW-0325">Glycoprotein</keyword>
<dbReference type="GO" id="GO:0004930">
    <property type="term" value="F:G protein-coupled receptor activity"/>
    <property type="evidence" value="ECO:0007669"/>
    <property type="project" value="InterPro"/>
</dbReference>
<evidence type="ECO:0000256" key="2">
    <source>
        <dbReference type="ARBA" id="ARBA00022692"/>
    </source>
</evidence>
<dbReference type="Proteomes" id="UP000193920">
    <property type="component" value="Unassembled WGS sequence"/>
</dbReference>
<dbReference type="STRING" id="1754190.A0A1Y2C3G9"/>
<dbReference type="AlphaFoldDB" id="A0A1Y2C3G9"/>
<evidence type="ECO:0000313" key="8">
    <source>
        <dbReference type="EMBL" id="ORY41434.1"/>
    </source>
</evidence>
<feature type="transmembrane region" description="Helical" evidence="6">
    <location>
        <begin position="332"/>
        <end position="352"/>
    </location>
</feature>
<dbReference type="PANTHER" id="PTHR24060">
    <property type="entry name" value="METABOTROPIC GLUTAMATE RECEPTOR"/>
    <property type="match status" value="1"/>
</dbReference>
<dbReference type="EMBL" id="MCOG01000124">
    <property type="protein sequence ID" value="ORY41434.1"/>
    <property type="molecule type" value="Genomic_DNA"/>
</dbReference>
<dbReference type="InterPro" id="IPR017978">
    <property type="entry name" value="GPCR_3_C"/>
</dbReference>
<dbReference type="PROSITE" id="PS50259">
    <property type="entry name" value="G_PROTEIN_RECEP_F3_4"/>
    <property type="match status" value="1"/>
</dbReference>
<comment type="caution">
    <text evidence="8">The sequence shown here is derived from an EMBL/GenBank/DDBJ whole genome shotgun (WGS) entry which is preliminary data.</text>
</comment>
<keyword evidence="2 6" id="KW-0812">Transmembrane</keyword>
<feature type="transmembrane region" description="Helical" evidence="6">
    <location>
        <begin position="372"/>
        <end position="392"/>
    </location>
</feature>
<evidence type="ECO:0000256" key="4">
    <source>
        <dbReference type="ARBA" id="ARBA00023136"/>
    </source>
</evidence>
<evidence type="ECO:0000256" key="5">
    <source>
        <dbReference type="ARBA" id="ARBA00023180"/>
    </source>
</evidence>
<evidence type="ECO:0000256" key="1">
    <source>
        <dbReference type="ARBA" id="ARBA00004141"/>
    </source>
</evidence>
<feature type="transmembrane region" description="Helical" evidence="6">
    <location>
        <begin position="296"/>
        <end position="320"/>
    </location>
</feature>
<dbReference type="GO" id="GO:0016020">
    <property type="term" value="C:membrane"/>
    <property type="evidence" value="ECO:0007669"/>
    <property type="project" value="UniProtKB-SubCell"/>
</dbReference>
<proteinExistence type="predicted"/>
<comment type="subcellular location">
    <subcellularLocation>
        <location evidence="1">Membrane</location>
        <topology evidence="1">Multi-pass membrane protein</topology>
    </subcellularLocation>
</comment>
<organism evidence="8 9">
    <name type="scientific">Neocallimastix californiae</name>
    <dbReference type="NCBI Taxonomy" id="1754190"/>
    <lineage>
        <taxon>Eukaryota</taxon>
        <taxon>Fungi</taxon>
        <taxon>Fungi incertae sedis</taxon>
        <taxon>Chytridiomycota</taxon>
        <taxon>Chytridiomycota incertae sedis</taxon>
        <taxon>Neocallimastigomycetes</taxon>
        <taxon>Neocallimastigales</taxon>
        <taxon>Neocallimastigaceae</taxon>
        <taxon>Neocallimastix</taxon>
    </lineage>
</organism>
<dbReference type="InterPro" id="IPR050726">
    <property type="entry name" value="mGluR"/>
</dbReference>
<evidence type="ECO:0000259" key="7">
    <source>
        <dbReference type="PROSITE" id="PS50259"/>
    </source>
</evidence>
<protein>
    <recommendedName>
        <fullName evidence="7">G-protein coupled receptors family 3 profile domain-containing protein</fullName>
    </recommendedName>
</protein>
<dbReference type="Pfam" id="PF00003">
    <property type="entry name" value="7tm_3"/>
    <property type="match status" value="1"/>
</dbReference>
<name>A0A1Y2C3G9_9FUNG</name>
<feature type="transmembrane region" description="Helical" evidence="6">
    <location>
        <begin position="515"/>
        <end position="534"/>
    </location>
</feature>
<sequence length="565" mass="66533">MKTINIVNSKFINNSGSRGPVLNILNYSENYIINFNDTYFENNHANYYGGVVYSHRYFYPEDYIPQYNDYYFNNCVFINNTAKKGDISFSYEKRHEPIFSNIKELRKIKGAFVTNPSYIELTPDSKKSVTLYSGEKIPFEIKFKIFDEYNNIINEEAFETIDDMMLFDLELNDTANGKILGSPVYNCYVGYCTIPQIKILGKAGSYKLYYKLKTFGNYEPFKNSFGEIDINIKYCSNSSYLYQDIEKAGFKSCYLPQCETSCNKGRCVNMNVCDCSSTPYKGLYCNEYYIEEKSTAFMVFLKIISIILTIITIAFIIGIIKNRNDQKIKAASYNFLILILVGIIFNNIYLWILSMKETTILTCTYEYLFNYLGFSLVFGSIFVKTLRIFIIFEKINNSILVRNNIMYLIVLTILLYHVITVIFWIIFDNITVAKRYTVKEREYKQCTYPIWKKINTLFNLSLLLVDVSFSYANRHVKKNFKEHLTIPVYVYIVLTILMEFIDVDYEETQYVFDSFMMIINTSVILFFIFIRRYYKILLFNKTNANHIPLFISSNDLLRENKRVHY</sequence>
<evidence type="ECO:0000313" key="9">
    <source>
        <dbReference type="Proteomes" id="UP000193920"/>
    </source>
</evidence>
<feature type="transmembrane region" description="Helical" evidence="6">
    <location>
        <begin position="404"/>
        <end position="427"/>
    </location>
</feature>
<reference evidence="8 9" key="1">
    <citation type="submission" date="2016-08" db="EMBL/GenBank/DDBJ databases">
        <title>A Parts List for Fungal Cellulosomes Revealed by Comparative Genomics.</title>
        <authorList>
            <consortium name="DOE Joint Genome Institute"/>
            <person name="Haitjema C.H."/>
            <person name="Gilmore S.P."/>
            <person name="Henske J.K."/>
            <person name="Solomon K.V."/>
            <person name="De Groot R."/>
            <person name="Kuo A."/>
            <person name="Mondo S.J."/>
            <person name="Salamov A.A."/>
            <person name="Labutti K."/>
            <person name="Zhao Z."/>
            <person name="Chiniquy J."/>
            <person name="Barry K."/>
            <person name="Brewer H.M."/>
            <person name="Purvine S.O."/>
            <person name="Wright A.T."/>
            <person name="Boxma B."/>
            <person name="Van Alen T."/>
            <person name="Hackstein J.H."/>
            <person name="Baker S.E."/>
            <person name="Grigoriev I.V."/>
            <person name="O'Malley M.A."/>
        </authorList>
    </citation>
    <scope>NUCLEOTIDE SEQUENCE [LARGE SCALE GENOMIC DNA]</scope>
    <source>
        <strain evidence="8 9">G1</strain>
    </source>
</reference>
<evidence type="ECO:0000256" key="6">
    <source>
        <dbReference type="SAM" id="Phobius"/>
    </source>
</evidence>
<accession>A0A1Y2C3G9</accession>
<feature type="transmembrane region" description="Helical" evidence="6">
    <location>
        <begin position="484"/>
        <end position="503"/>
    </location>
</feature>
<keyword evidence="3 6" id="KW-1133">Transmembrane helix</keyword>
<gene>
    <name evidence="8" type="ORF">LY90DRAFT_33616</name>
</gene>
<keyword evidence="4 6" id="KW-0472">Membrane</keyword>
<evidence type="ECO:0000256" key="3">
    <source>
        <dbReference type="ARBA" id="ARBA00022989"/>
    </source>
</evidence>
<keyword evidence="9" id="KW-1185">Reference proteome</keyword>
<feature type="domain" description="G-protein coupled receptors family 3 profile" evidence="7">
    <location>
        <begin position="298"/>
        <end position="538"/>
    </location>
</feature>